<evidence type="ECO:0008006" key="9">
    <source>
        <dbReference type="Google" id="ProtNLM"/>
    </source>
</evidence>
<dbReference type="AlphaFoldDB" id="A0A1G2QBD3"/>
<evidence type="ECO:0000256" key="3">
    <source>
        <dbReference type="ARBA" id="ARBA00022692"/>
    </source>
</evidence>
<dbReference type="PRINTS" id="PR00885">
    <property type="entry name" value="BCTERIALGSPH"/>
</dbReference>
<dbReference type="PROSITE" id="PS00409">
    <property type="entry name" value="PROKAR_NTER_METHYL"/>
    <property type="match status" value="1"/>
</dbReference>
<name>A0A1G2QBD3_9BACT</name>
<dbReference type="Proteomes" id="UP000176494">
    <property type="component" value="Unassembled WGS sequence"/>
</dbReference>
<dbReference type="InterPro" id="IPR012902">
    <property type="entry name" value="N_methyl_site"/>
</dbReference>
<dbReference type="EMBL" id="MHTG01000005">
    <property type="protein sequence ID" value="OHA57807.1"/>
    <property type="molecule type" value="Genomic_DNA"/>
</dbReference>
<keyword evidence="5 6" id="KW-0472">Membrane</keyword>
<evidence type="ECO:0000256" key="2">
    <source>
        <dbReference type="ARBA" id="ARBA00022481"/>
    </source>
</evidence>
<dbReference type="NCBIfam" id="TIGR02532">
    <property type="entry name" value="IV_pilin_GFxxxE"/>
    <property type="match status" value="1"/>
</dbReference>
<feature type="transmembrane region" description="Helical" evidence="6">
    <location>
        <begin position="12"/>
        <end position="33"/>
    </location>
</feature>
<keyword evidence="4 6" id="KW-1133">Transmembrane helix</keyword>
<dbReference type="PANTHER" id="PTHR30093">
    <property type="entry name" value="GENERAL SECRETION PATHWAY PROTEIN G"/>
    <property type="match status" value="1"/>
</dbReference>
<gene>
    <name evidence="7" type="ORF">A2114_00885</name>
</gene>
<dbReference type="STRING" id="1802435.A2114_00885"/>
<reference evidence="7 8" key="1">
    <citation type="journal article" date="2016" name="Nat. Commun.">
        <title>Thousands of microbial genomes shed light on interconnected biogeochemical processes in an aquifer system.</title>
        <authorList>
            <person name="Anantharaman K."/>
            <person name="Brown C.T."/>
            <person name="Hug L.A."/>
            <person name="Sharon I."/>
            <person name="Castelle C.J."/>
            <person name="Probst A.J."/>
            <person name="Thomas B.C."/>
            <person name="Singh A."/>
            <person name="Wilkins M.J."/>
            <person name="Karaoz U."/>
            <person name="Brodie E.L."/>
            <person name="Williams K.H."/>
            <person name="Hubbard S.S."/>
            <person name="Banfield J.F."/>
        </authorList>
    </citation>
    <scope>NUCLEOTIDE SEQUENCE [LARGE SCALE GENOMIC DNA]</scope>
</reference>
<dbReference type="InterPro" id="IPR045584">
    <property type="entry name" value="Pilin-like"/>
</dbReference>
<evidence type="ECO:0000313" key="7">
    <source>
        <dbReference type="EMBL" id="OHA57807.1"/>
    </source>
</evidence>
<evidence type="ECO:0000313" key="8">
    <source>
        <dbReference type="Proteomes" id="UP000176494"/>
    </source>
</evidence>
<sequence length="136" mass="13623">MQKNKGFTLIELLVVIAIIGILSGIVLTSLGTARDKAKDASAKGSMSSVRAQAEILFDTDGVYTNVCGASQDGDIGDLITAAQTQTGNTATCNAATGAYAVAITLLTGPTATPVFCVDSNGYAGLVASSPASTSCN</sequence>
<dbReference type="SUPFAM" id="SSF54523">
    <property type="entry name" value="Pili subunits"/>
    <property type="match status" value="1"/>
</dbReference>
<dbReference type="GO" id="GO:0015628">
    <property type="term" value="P:protein secretion by the type II secretion system"/>
    <property type="evidence" value="ECO:0007669"/>
    <property type="project" value="InterPro"/>
</dbReference>
<comment type="subcellular location">
    <subcellularLocation>
        <location evidence="1">Membrane</location>
        <topology evidence="1">Single-pass membrane protein</topology>
    </subcellularLocation>
</comment>
<protein>
    <recommendedName>
        <fullName evidence="9">Type II secretion system protein GspG C-terminal domain-containing protein</fullName>
    </recommendedName>
</protein>
<proteinExistence type="predicted"/>
<evidence type="ECO:0000256" key="1">
    <source>
        <dbReference type="ARBA" id="ARBA00004167"/>
    </source>
</evidence>
<keyword evidence="3 6" id="KW-0812">Transmembrane</keyword>
<dbReference type="InterPro" id="IPR002416">
    <property type="entry name" value="T2SS_protein-GspH"/>
</dbReference>
<evidence type="ECO:0000256" key="6">
    <source>
        <dbReference type="SAM" id="Phobius"/>
    </source>
</evidence>
<comment type="caution">
    <text evidence="7">The sequence shown here is derived from an EMBL/GenBank/DDBJ whole genome shotgun (WGS) entry which is preliminary data.</text>
</comment>
<dbReference type="Gene3D" id="3.30.700.10">
    <property type="entry name" value="Glycoprotein, Type 4 Pilin"/>
    <property type="match status" value="1"/>
</dbReference>
<organism evidence="7 8">
    <name type="scientific">Candidatus Vogelbacteria bacterium GWA1_51_14</name>
    <dbReference type="NCBI Taxonomy" id="1802435"/>
    <lineage>
        <taxon>Bacteria</taxon>
        <taxon>Candidatus Vogeliibacteriota</taxon>
    </lineage>
</organism>
<dbReference type="Pfam" id="PF07963">
    <property type="entry name" value="N_methyl"/>
    <property type="match status" value="1"/>
</dbReference>
<keyword evidence="2" id="KW-0488">Methylation</keyword>
<dbReference type="GO" id="GO:0016020">
    <property type="term" value="C:membrane"/>
    <property type="evidence" value="ECO:0007669"/>
    <property type="project" value="UniProtKB-SubCell"/>
</dbReference>
<evidence type="ECO:0000256" key="5">
    <source>
        <dbReference type="ARBA" id="ARBA00023136"/>
    </source>
</evidence>
<dbReference type="PANTHER" id="PTHR30093:SF44">
    <property type="entry name" value="TYPE II SECRETION SYSTEM CORE PROTEIN G"/>
    <property type="match status" value="1"/>
</dbReference>
<evidence type="ECO:0000256" key="4">
    <source>
        <dbReference type="ARBA" id="ARBA00022989"/>
    </source>
</evidence>
<dbReference type="GO" id="GO:0015627">
    <property type="term" value="C:type II protein secretion system complex"/>
    <property type="evidence" value="ECO:0007669"/>
    <property type="project" value="InterPro"/>
</dbReference>
<accession>A0A1G2QBD3</accession>